<keyword evidence="8 11" id="KW-1133">Transmembrane helix</keyword>
<evidence type="ECO:0000256" key="7">
    <source>
        <dbReference type="ARBA" id="ARBA00022927"/>
    </source>
</evidence>
<protein>
    <recommendedName>
        <fullName evidence="3">Sec translocon accessory complex subunit YajC</fullName>
    </recommendedName>
</protein>
<comment type="similarity">
    <text evidence="2">Belongs to the YajC family.</text>
</comment>
<keyword evidence="4" id="KW-0813">Transport</keyword>
<dbReference type="GO" id="GO:0005886">
    <property type="term" value="C:plasma membrane"/>
    <property type="evidence" value="ECO:0007669"/>
    <property type="project" value="UniProtKB-SubCell"/>
</dbReference>
<gene>
    <name evidence="12" type="ORF">DB43_HI00290</name>
</gene>
<comment type="subcellular location">
    <subcellularLocation>
        <location evidence="1">Cell membrane</location>
        <topology evidence="1">Single-pass membrane protein</topology>
    </subcellularLocation>
</comment>
<dbReference type="SMART" id="SM01323">
    <property type="entry name" value="YajC"/>
    <property type="match status" value="1"/>
</dbReference>
<dbReference type="AlphaFoldDB" id="A0A0C1EJY2"/>
<evidence type="ECO:0000256" key="11">
    <source>
        <dbReference type="SAM" id="Phobius"/>
    </source>
</evidence>
<dbReference type="PANTHER" id="PTHR33909">
    <property type="entry name" value="SEC TRANSLOCON ACCESSORY COMPLEX SUBUNIT YAJC"/>
    <property type="match status" value="1"/>
</dbReference>
<keyword evidence="6 11" id="KW-0812">Transmembrane</keyword>
<dbReference type="NCBIfam" id="TIGR00739">
    <property type="entry name" value="yajC"/>
    <property type="match status" value="1"/>
</dbReference>
<evidence type="ECO:0000256" key="3">
    <source>
        <dbReference type="ARBA" id="ARBA00014962"/>
    </source>
</evidence>
<evidence type="ECO:0000256" key="1">
    <source>
        <dbReference type="ARBA" id="ARBA00004162"/>
    </source>
</evidence>
<evidence type="ECO:0000256" key="10">
    <source>
        <dbReference type="ARBA" id="ARBA00023136"/>
    </source>
</evidence>
<dbReference type="InterPro" id="IPR003849">
    <property type="entry name" value="Preprotein_translocase_YajC"/>
</dbReference>
<dbReference type="EMBL" id="JSAM01000104">
    <property type="protein sequence ID" value="KIA76844.1"/>
    <property type="molecule type" value="Genomic_DNA"/>
</dbReference>
<evidence type="ECO:0000256" key="4">
    <source>
        <dbReference type="ARBA" id="ARBA00022448"/>
    </source>
</evidence>
<evidence type="ECO:0000256" key="9">
    <source>
        <dbReference type="ARBA" id="ARBA00023010"/>
    </source>
</evidence>
<evidence type="ECO:0000313" key="13">
    <source>
        <dbReference type="Proteomes" id="UP000031307"/>
    </source>
</evidence>
<proteinExistence type="inferred from homology"/>
<evidence type="ECO:0000313" key="12">
    <source>
        <dbReference type="EMBL" id="KIA76844.1"/>
    </source>
</evidence>
<comment type="caution">
    <text evidence="12">The sequence shown here is derived from an EMBL/GenBank/DDBJ whole genome shotgun (WGS) entry which is preliminary data.</text>
</comment>
<keyword evidence="9" id="KW-0811">Translocation</keyword>
<reference evidence="12 13" key="1">
    <citation type="journal article" date="2014" name="Mol. Biol. Evol.">
        <title>Massive expansion of Ubiquitination-related gene families within the Chlamydiae.</title>
        <authorList>
            <person name="Domman D."/>
            <person name="Collingro A."/>
            <person name="Lagkouvardos I."/>
            <person name="Gehre L."/>
            <person name="Weinmaier T."/>
            <person name="Rattei T."/>
            <person name="Subtil A."/>
            <person name="Horn M."/>
        </authorList>
    </citation>
    <scope>NUCLEOTIDE SEQUENCE [LARGE SCALE GENOMIC DNA]</scope>
    <source>
        <strain evidence="12 13">OEW1</strain>
    </source>
</reference>
<dbReference type="PANTHER" id="PTHR33909:SF1">
    <property type="entry name" value="SEC TRANSLOCON ACCESSORY COMPLEX SUBUNIT YAJC"/>
    <property type="match status" value="1"/>
</dbReference>
<dbReference type="PRINTS" id="PR01853">
    <property type="entry name" value="YAJCTRNLCASE"/>
</dbReference>
<accession>A0A0C1EJY2</accession>
<dbReference type="GO" id="GO:0015031">
    <property type="term" value="P:protein transport"/>
    <property type="evidence" value="ECO:0007669"/>
    <property type="project" value="UniProtKB-KW"/>
</dbReference>
<dbReference type="Proteomes" id="UP000031307">
    <property type="component" value="Unassembled WGS sequence"/>
</dbReference>
<evidence type="ECO:0000256" key="2">
    <source>
        <dbReference type="ARBA" id="ARBA00006742"/>
    </source>
</evidence>
<dbReference type="PATRIC" id="fig|83552.4.peg.2056"/>
<keyword evidence="5" id="KW-1003">Cell membrane</keyword>
<keyword evidence="7" id="KW-0653">Protein transport</keyword>
<keyword evidence="10 11" id="KW-0472">Membrane</keyword>
<sequence length="132" mass="14934">MLMKKLLYFLIMAQMMVMETGLLAVGEEDLPPSRDQSFWQTLVMIGVLLMCFYVILWRPEQKRRKAMEEQRSALKKGDRVVAMGIVGTIDKILEQTVILRMVDGSKIEVIKAGITEVLSGTPGEDIKDVKSD</sequence>
<evidence type="ECO:0000256" key="8">
    <source>
        <dbReference type="ARBA" id="ARBA00022989"/>
    </source>
</evidence>
<evidence type="ECO:0000256" key="6">
    <source>
        <dbReference type="ARBA" id="ARBA00022692"/>
    </source>
</evidence>
<organism evidence="12 13">
    <name type="scientific">Parachlamydia acanthamoebae</name>
    <dbReference type="NCBI Taxonomy" id="83552"/>
    <lineage>
        <taxon>Bacteria</taxon>
        <taxon>Pseudomonadati</taxon>
        <taxon>Chlamydiota</taxon>
        <taxon>Chlamydiia</taxon>
        <taxon>Parachlamydiales</taxon>
        <taxon>Parachlamydiaceae</taxon>
        <taxon>Parachlamydia</taxon>
    </lineage>
</organism>
<feature type="transmembrane region" description="Helical" evidence="11">
    <location>
        <begin position="38"/>
        <end position="57"/>
    </location>
</feature>
<feature type="transmembrane region" description="Helical" evidence="11">
    <location>
        <begin position="7"/>
        <end position="26"/>
    </location>
</feature>
<dbReference type="Pfam" id="PF02699">
    <property type="entry name" value="YajC"/>
    <property type="match status" value="1"/>
</dbReference>
<evidence type="ECO:0000256" key="5">
    <source>
        <dbReference type="ARBA" id="ARBA00022475"/>
    </source>
</evidence>
<name>A0A0C1EJY2_9BACT</name>